<feature type="chain" id="PRO_5036137950" evidence="1">
    <location>
        <begin position="21"/>
        <end position="146"/>
    </location>
</feature>
<dbReference type="Proteomes" id="UP000324748">
    <property type="component" value="Unassembled WGS sequence"/>
</dbReference>
<comment type="caution">
    <text evidence="2">The sequence shown here is derived from an EMBL/GenBank/DDBJ whole genome shotgun (WGS) entry which is preliminary data.</text>
</comment>
<dbReference type="EMBL" id="VSWC01000027">
    <property type="protein sequence ID" value="KAA1110376.1"/>
    <property type="molecule type" value="Genomic_DNA"/>
</dbReference>
<evidence type="ECO:0000313" key="4">
    <source>
        <dbReference type="Proteomes" id="UP000324748"/>
    </source>
</evidence>
<keyword evidence="1" id="KW-0732">Signal</keyword>
<name>A0A5B0QAQ8_PUCGR</name>
<organism evidence="2 4">
    <name type="scientific">Puccinia graminis f. sp. tritici</name>
    <dbReference type="NCBI Taxonomy" id="56615"/>
    <lineage>
        <taxon>Eukaryota</taxon>
        <taxon>Fungi</taxon>
        <taxon>Dikarya</taxon>
        <taxon>Basidiomycota</taxon>
        <taxon>Pucciniomycotina</taxon>
        <taxon>Pucciniomycetes</taxon>
        <taxon>Pucciniales</taxon>
        <taxon>Pucciniaceae</taxon>
        <taxon>Puccinia</taxon>
    </lineage>
</organism>
<evidence type="ECO:0000313" key="5">
    <source>
        <dbReference type="Proteomes" id="UP000325313"/>
    </source>
</evidence>
<feature type="signal peptide" evidence="1">
    <location>
        <begin position="1"/>
        <end position="20"/>
    </location>
</feature>
<sequence length="146" mass="16375">MHVTILIIPLALVILSIVQCMHLCPKCNGGLSLSVTSRRCDMCNHNSNNLIQSISAYCIPCQKSYNEVATICGKCGGQKPNRSWHLTNCPKDSKIEVSAYQESITCNRCNRQHWREKRLIICHGCDKSHPSYSSSVDQKCPCTYGR</sequence>
<reference evidence="4 5" key="1">
    <citation type="submission" date="2019-05" db="EMBL/GenBank/DDBJ databases">
        <title>Emergence of the Ug99 lineage of the wheat stem rust pathogen through somatic hybridization.</title>
        <authorList>
            <person name="Li F."/>
            <person name="Upadhyaya N.M."/>
            <person name="Sperschneider J."/>
            <person name="Matny O."/>
            <person name="Nguyen-Phuc H."/>
            <person name="Mago R."/>
            <person name="Raley C."/>
            <person name="Miller M.E."/>
            <person name="Silverstein K.A.T."/>
            <person name="Henningsen E."/>
            <person name="Hirsch C.D."/>
            <person name="Visser B."/>
            <person name="Pretorius Z.A."/>
            <person name="Steffenson B.J."/>
            <person name="Schwessinger B."/>
            <person name="Dodds P.N."/>
            <person name="Figueroa M."/>
        </authorList>
    </citation>
    <scope>NUCLEOTIDE SEQUENCE [LARGE SCALE GENOMIC DNA]</scope>
    <source>
        <strain evidence="2">21-0</strain>
        <strain evidence="3 5">Ug99</strain>
    </source>
</reference>
<dbReference type="Proteomes" id="UP000325313">
    <property type="component" value="Unassembled WGS sequence"/>
</dbReference>
<keyword evidence="4" id="KW-1185">Reference proteome</keyword>
<proteinExistence type="predicted"/>
<dbReference type="EMBL" id="VDEP01000044">
    <property type="protein sequence ID" value="KAA1134907.1"/>
    <property type="molecule type" value="Genomic_DNA"/>
</dbReference>
<evidence type="ECO:0000313" key="3">
    <source>
        <dbReference type="EMBL" id="KAA1134907.1"/>
    </source>
</evidence>
<evidence type="ECO:0000313" key="2">
    <source>
        <dbReference type="EMBL" id="KAA1110376.1"/>
    </source>
</evidence>
<gene>
    <name evidence="2" type="ORF">PGT21_019619</name>
    <name evidence="3" type="ORF">PGTUg99_016355</name>
</gene>
<protein>
    <submittedName>
        <fullName evidence="2">Uncharacterized protein</fullName>
    </submittedName>
</protein>
<evidence type="ECO:0000256" key="1">
    <source>
        <dbReference type="SAM" id="SignalP"/>
    </source>
</evidence>
<dbReference type="AlphaFoldDB" id="A0A5B0QAQ8"/>
<accession>A0A5B0QAQ8</accession>